<dbReference type="Pfam" id="PF13604">
    <property type="entry name" value="AAA_30"/>
    <property type="match status" value="1"/>
</dbReference>
<dbReference type="Pfam" id="PF13538">
    <property type="entry name" value="UvrD_C_2"/>
    <property type="match status" value="1"/>
</dbReference>
<keyword evidence="6" id="KW-1185">Reference proteome</keyword>
<dbReference type="InterPro" id="IPR027785">
    <property type="entry name" value="UvrD-like_helicase_C"/>
</dbReference>
<dbReference type="SUPFAM" id="SSF47781">
    <property type="entry name" value="RuvA domain 2-like"/>
    <property type="match status" value="1"/>
</dbReference>
<dbReference type="InterPro" id="IPR010994">
    <property type="entry name" value="RuvA_2-like"/>
</dbReference>
<dbReference type="InterPro" id="IPR041451">
    <property type="entry name" value="RecD2_SH13"/>
</dbReference>
<evidence type="ECO:0000313" key="6">
    <source>
        <dbReference type="Proteomes" id="UP001559623"/>
    </source>
</evidence>
<feature type="domain" description="Helix-hairpin-helix DNA-binding motif class 1" evidence="4">
    <location>
        <begin position="129"/>
        <end position="148"/>
    </location>
</feature>
<keyword evidence="3" id="KW-0347">Helicase</keyword>
<dbReference type="CDD" id="cd17933">
    <property type="entry name" value="DEXSc_RecD-like"/>
    <property type="match status" value="1"/>
</dbReference>
<dbReference type="CDD" id="cd18809">
    <property type="entry name" value="SF1_C_RecD"/>
    <property type="match status" value="1"/>
</dbReference>
<keyword evidence="2 3" id="KW-0067">ATP-binding</keyword>
<keyword evidence="3" id="KW-0413">Isomerase</keyword>
<sequence>MWSRKSRGGAGVEKIEGSVENVVFASADGRFAVFRLRLPGRRGLVPVTVGGAPPLVGQEVEVAGEWVRHPRFGEQFKASSMRVAAPTNLAGIERFLASGAISGIGEAMAHRLVQKFGRETLDVIEKQPARLTEVAGIGRKTAEKIHASYMEKEEMREIMLWLETHGVAGAYAARIFEQYSSFSIEVMEKHPYRLAREVQGIGFLTADAIARSAGIAEDSEERIAAGIDHALYQIAQQGHCCIPAEALQERAAKLLGVATEEVRHVLREQLRFERLAVEEFGGETLVYPPWLYRAEKRTAEVLEHLQRKADVMPVAEAAALVSDWEESSGIALAPEQREAVAAVLDHAVFVLTGGPGTGKTTVVRGMIAVLESRGLRVLLGAPTGRAAKRLAEATGRKAETVHRLLGAQGGMTADGTPIFDKDADEPLEADAVILDEVSMMDIVLMQHFLEAVPEGARVILVGDVDQLPAVGPGSVLKDILRSGAVPSVCLREVFRQSGESTIVLNAHAINRGRLPRFSPGGDFEFFELADEEEAARRIVELCQKDLPQEGFRVLEDVQVLSPMHRTPCGVDHLNRLLQEALNPPAPDKAEFRNSTMVLRRGDKVMQTKNDYAKGVFNGDIGFIVDVAAEGVKVRFSEELTADYEPNELMTLSLAYAMSVHKSQGSEYPAIVLPLVNAHHIMLQRNLLYTAVTRARRKVVVIGAKTALAAAVANDRTRRRYTLLAERLGGTDGESPLVRQI</sequence>
<keyword evidence="3" id="KW-0378">Hydrolase</keyword>
<dbReference type="InterPro" id="IPR027417">
    <property type="entry name" value="P-loop_NTPase"/>
</dbReference>
<reference evidence="5 6" key="1">
    <citation type="submission" date="2023-04" db="EMBL/GenBank/DDBJ databases">
        <title>Genome Sequence of Selenomonas sputigena ATCC 33150.</title>
        <authorList>
            <person name="Miller D.P."/>
            <person name="Anvari S."/>
            <person name="Polson S.W."/>
            <person name="Macdonald M."/>
            <person name="Mcdowell J.V."/>
        </authorList>
    </citation>
    <scope>NUCLEOTIDE SEQUENCE [LARGE SCALE GENOMIC DNA]</scope>
    <source>
        <strain evidence="5 6">ATCC 33150</strain>
    </source>
</reference>
<name>A0ABV3X3R1_9FIRM</name>
<feature type="binding site" evidence="3">
    <location>
        <begin position="356"/>
        <end position="360"/>
    </location>
    <ligand>
        <name>ATP</name>
        <dbReference type="ChEBI" id="CHEBI:30616"/>
    </ligand>
</feature>
<dbReference type="EMBL" id="JARVLH010000002">
    <property type="protein sequence ID" value="MEX5284835.1"/>
    <property type="molecule type" value="Genomic_DNA"/>
</dbReference>
<dbReference type="Pfam" id="PF23139">
    <property type="entry name" value="OB_YrrC"/>
    <property type="match status" value="1"/>
</dbReference>
<keyword evidence="1 3" id="KW-0547">Nucleotide-binding</keyword>
<dbReference type="InterPro" id="IPR055446">
    <property type="entry name" value="RecD2_N_OB"/>
</dbReference>
<comment type="function">
    <text evidence="3">DNA-dependent ATPase and ATP-dependent 5'-3' DNA helicase. Has no activity on blunt DNA or DNA with 3'-overhangs, requires at least 10 bases of 5'-ssDNA for helicase activity.</text>
</comment>
<dbReference type="Pfam" id="PF18335">
    <property type="entry name" value="SH3_13"/>
    <property type="match status" value="1"/>
</dbReference>
<dbReference type="NCBIfam" id="TIGR01448">
    <property type="entry name" value="recD_rel"/>
    <property type="match status" value="1"/>
</dbReference>
<dbReference type="InterPro" id="IPR029493">
    <property type="entry name" value="RecD2-like_HHH"/>
</dbReference>
<dbReference type="Pfam" id="PF14490">
    <property type="entry name" value="HHH_RecD2"/>
    <property type="match status" value="1"/>
</dbReference>
<dbReference type="Proteomes" id="UP001559623">
    <property type="component" value="Unassembled WGS sequence"/>
</dbReference>
<dbReference type="SUPFAM" id="SSF52540">
    <property type="entry name" value="P-loop containing nucleoside triphosphate hydrolases"/>
    <property type="match status" value="1"/>
</dbReference>
<comment type="similarity">
    <text evidence="3">Belongs to the RecD family. RecD2 subfamily.</text>
</comment>
<evidence type="ECO:0000259" key="4">
    <source>
        <dbReference type="SMART" id="SM00278"/>
    </source>
</evidence>
<dbReference type="PANTHER" id="PTHR43788">
    <property type="entry name" value="DNA2/NAM7 HELICASE FAMILY MEMBER"/>
    <property type="match status" value="1"/>
</dbReference>
<dbReference type="RefSeq" id="WP_368846556.1">
    <property type="nucleotide sequence ID" value="NZ_CP194411.1"/>
</dbReference>
<dbReference type="EC" id="5.6.2.3" evidence="3"/>
<evidence type="ECO:0000256" key="2">
    <source>
        <dbReference type="ARBA" id="ARBA00022840"/>
    </source>
</evidence>
<dbReference type="InterPro" id="IPR006345">
    <property type="entry name" value="RecD2"/>
</dbReference>
<dbReference type="PANTHER" id="PTHR43788:SF6">
    <property type="entry name" value="DNA HELICASE B"/>
    <property type="match status" value="1"/>
</dbReference>
<protein>
    <recommendedName>
        <fullName evidence="3">ATP-dependent RecD2 DNA helicase</fullName>
        <ecNumber evidence="3">5.6.2.3</ecNumber>
    </recommendedName>
    <alternativeName>
        <fullName evidence="3">DNA 5'-3' helicase subunit RecD2</fullName>
    </alternativeName>
</protein>
<comment type="caution">
    <text evidence="5">The sequence shown here is derived from an EMBL/GenBank/DDBJ whole genome shotgun (WGS) entry which is preliminary data.</text>
</comment>
<organism evidence="5 6">
    <name type="scientific">Selenomonas sputigena</name>
    <dbReference type="NCBI Taxonomy" id="69823"/>
    <lineage>
        <taxon>Bacteria</taxon>
        <taxon>Bacillati</taxon>
        <taxon>Bacillota</taxon>
        <taxon>Negativicutes</taxon>
        <taxon>Selenomonadales</taxon>
        <taxon>Selenomonadaceae</taxon>
        <taxon>Selenomonas</taxon>
    </lineage>
</organism>
<dbReference type="InterPro" id="IPR050534">
    <property type="entry name" value="Coronavir_polyprotein_1ab"/>
</dbReference>
<dbReference type="Gene3D" id="3.40.50.300">
    <property type="entry name" value="P-loop containing nucleotide triphosphate hydrolases"/>
    <property type="match status" value="2"/>
</dbReference>
<feature type="domain" description="Helix-hairpin-helix DNA-binding motif class 1" evidence="4">
    <location>
        <begin position="193"/>
        <end position="212"/>
    </location>
</feature>
<dbReference type="InterPro" id="IPR003583">
    <property type="entry name" value="Hlx-hairpin-Hlx_DNA-bd_motif"/>
</dbReference>
<dbReference type="Gene3D" id="2.30.30.940">
    <property type="match status" value="1"/>
</dbReference>
<accession>A0ABV3X3R1</accession>
<dbReference type="Pfam" id="PF14520">
    <property type="entry name" value="HHH_5"/>
    <property type="match status" value="1"/>
</dbReference>
<keyword evidence="3" id="KW-0238">DNA-binding</keyword>
<dbReference type="Gene3D" id="1.10.10.2220">
    <property type="match status" value="1"/>
</dbReference>
<comment type="catalytic activity">
    <reaction evidence="3">
        <text>ATP + H2O = ADP + phosphate + H(+)</text>
        <dbReference type="Rhea" id="RHEA:13065"/>
        <dbReference type="ChEBI" id="CHEBI:15377"/>
        <dbReference type="ChEBI" id="CHEBI:15378"/>
        <dbReference type="ChEBI" id="CHEBI:30616"/>
        <dbReference type="ChEBI" id="CHEBI:43474"/>
        <dbReference type="ChEBI" id="CHEBI:456216"/>
        <dbReference type="EC" id="5.6.2.3"/>
    </reaction>
</comment>
<dbReference type="Gene3D" id="1.10.150.20">
    <property type="entry name" value="5' to 3' exonuclease, C-terminal subdomain"/>
    <property type="match status" value="1"/>
</dbReference>
<gene>
    <name evidence="3" type="primary">recD2</name>
    <name evidence="5" type="ORF">QCO44_04140</name>
</gene>
<evidence type="ECO:0000256" key="1">
    <source>
        <dbReference type="ARBA" id="ARBA00022741"/>
    </source>
</evidence>
<dbReference type="HAMAP" id="MF_01488">
    <property type="entry name" value="RecD2"/>
    <property type="match status" value="1"/>
</dbReference>
<dbReference type="SMART" id="SM00278">
    <property type="entry name" value="HhH1"/>
    <property type="match status" value="2"/>
</dbReference>
<evidence type="ECO:0000313" key="5">
    <source>
        <dbReference type="EMBL" id="MEX5284835.1"/>
    </source>
</evidence>
<evidence type="ECO:0000256" key="3">
    <source>
        <dbReference type="HAMAP-Rule" id="MF_01488"/>
    </source>
</evidence>
<proteinExistence type="inferred from homology"/>